<feature type="region of interest" description="Disordered" evidence="2">
    <location>
        <begin position="1726"/>
        <end position="1838"/>
    </location>
</feature>
<proteinExistence type="predicted"/>
<feature type="compositionally biased region" description="Polar residues" evidence="2">
    <location>
        <begin position="1823"/>
        <end position="1838"/>
    </location>
</feature>
<protein>
    <submittedName>
        <fullName evidence="3">Uncharacterized protein</fullName>
    </submittedName>
</protein>
<name>A0A836LKW9_9TRYP</name>
<feature type="region of interest" description="Disordered" evidence="2">
    <location>
        <begin position="606"/>
        <end position="626"/>
    </location>
</feature>
<feature type="region of interest" description="Disordered" evidence="2">
    <location>
        <begin position="19"/>
        <end position="66"/>
    </location>
</feature>
<dbReference type="OrthoDB" id="273104at2759"/>
<dbReference type="RefSeq" id="XP_067759692.1">
    <property type="nucleotide sequence ID" value="XM_067903382.1"/>
</dbReference>
<organism evidence="3 4">
    <name type="scientific">Porcisia hertigi</name>
    <dbReference type="NCBI Taxonomy" id="2761500"/>
    <lineage>
        <taxon>Eukaryota</taxon>
        <taxon>Discoba</taxon>
        <taxon>Euglenozoa</taxon>
        <taxon>Kinetoplastea</taxon>
        <taxon>Metakinetoplastina</taxon>
        <taxon>Trypanosomatida</taxon>
        <taxon>Trypanosomatidae</taxon>
        <taxon>Leishmaniinae</taxon>
        <taxon>Porcisia</taxon>
    </lineage>
</organism>
<gene>
    <name evidence="3" type="ORF">JKF63_07444</name>
</gene>
<feature type="compositionally biased region" description="Low complexity" evidence="2">
    <location>
        <begin position="1245"/>
        <end position="1260"/>
    </location>
</feature>
<keyword evidence="4" id="KW-1185">Reference proteome</keyword>
<dbReference type="GeneID" id="94293459"/>
<feature type="compositionally biased region" description="Polar residues" evidence="2">
    <location>
        <begin position="895"/>
        <end position="908"/>
    </location>
</feature>
<dbReference type="Proteomes" id="UP000674318">
    <property type="component" value="Unassembled WGS sequence"/>
</dbReference>
<feature type="region of interest" description="Disordered" evidence="2">
    <location>
        <begin position="1587"/>
        <end position="1607"/>
    </location>
</feature>
<feature type="region of interest" description="Disordered" evidence="2">
    <location>
        <begin position="1019"/>
        <end position="1042"/>
    </location>
</feature>
<feature type="region of interest" description="Disordered" evidence="2">
    <location>
        <begin position="1409"/>
        <end position="1452"/>
    </location>
</feature>
<dbReference type="EMBL" id="JAFJZO010000005">
    <property type="protein sequence ID" value="KAG5511480.1"/>
    <property type="molecule type" value="Genomic_DNA"/>
</dbReference>
<feature type="compositionally biased region" description="Pro residues" evidence="2">
    <location>
        <begin position="873"/>
        <end position="892"/>
    </location>
</feature>
<feature type="compositionally biased region" description="Basic and acidic residues" evidence="2">
    <location>
        <begin position="1019"/>
        <end position="1031"/>
    </location>
</feature>
<feature type="coiled-coil region" evidence="1">
    <location>
        <begin position="1352"/>
        <end position="1407"/>
    </location>
</feature>
<evidence type="ECO:0000256" key="2">
    <source>
        <dbReference type="SAM" id="MobiDB-lite"/>
    </source>
</evidence>
<feature type="region of interest" description="Disordered" evidence="2">
    <location>
        <begin position="1220"/>
        <end position="1288"/>
    </location>
</feature>
<dbReference type="KEGG" id="phet:94293459"/>
<feature type="region of interest" description="Disordered" evidence="2">
    <location>
        <begin position="1661"/>
        <end position="1703"/>
    </location>
</feature>
<evidence type="ECO:0000256" key="1">
    <source>
        <dbReference type="SAM" id="Coils"/>
    </source>
</evidence>
<accession>A0A836LKW9</accession>
<feature type="region of interest" description="Disordered" evidence="2">
    <location>
        <begin position="868"/>
        <end position="909"/>
    </location>
</feature>
<feature type="compositionally biased region" description="Basic and acidic residues" evidence="2">
    <location>
        <begin position="39"/>
        <end position="52"/>
    </location>
</feature>
<reference evidence="3 4" key="1">
    <citation type="submission" date="2021-02" db="EMBL/GenBank/DDBJ databases">
        <title>Porcisia hertigi Genome sequencing and assembly.</title>
        <authorList>
            <person name="Almutairi H."/>
            <person name="Gatherer D."/>
        </authorList>
    </citation>
    <scope>NUCLEOTIDE SEQUENCE [LARGE SCALE GENOMIC DNA]</scope>
    <source>
        <strain evidence="3 4">C119</strain>
    </source>
</reference>
<feature type="compositionally biased region" description="Polar residues" evidence="2">
    <location>
        <begin position="25"/>
        <end position="38"/>
    </location>
</feature>
<evidence type="ECO:0000313" key="3">
    <source>
        <dbReference type="EMBL" id="KAG5511480.1"/>
    </source>
</evidence>
<keyword evidence="1" id="KW-0175">Coiled coil</keyword>
<sequence length="1974" mass="215994">MDNKKETWANAHSQLWTSPIKRSVGSRTQSETSSIASSNRDRSLLEDADRHHQLPRNTYLQESRPQIYQPKDKTLLQVSDILEGYGSIACDADIPAVLLHVVKELERAKREIGFKDLLLREYADTVRRRFGLYGEESPPTVAEVSARLRDGTPARPAVSPNPPWLEEPLKELWCTIRNTMQTCFDKNVAISTPILLPDARKSKANVSQLLHSSCDGLSELAREYATAKGVVMQKMESAIVDKQSCRQLTLSAALAELDAYQELNENALKEDGPSGLTGSHTIGGALQSVIDAIPASLQIHFDLQVPEAPVLSRCKNLTELMRFLLSEYLSMERYMEMVEAERQKLADVFSLPSLSKAEANDASGGLQLDEALSRSLQSLQETVASVVTFPHHISEEEIALRRSSMQAIEELAQLLVDPCRGSSAAGSSVPHSVATVRVEPPTRNLMEMVELVKSRFVTMMTQQQRKELAGAQGRAGLAHMEESMTKHGKQVVQLLRDLCASQEDDTPASEASEQLLVEGLCNLDLGRNITPAKLDNFLGDVVERLRMVKTKYQRALHAAAAARARAEAASHKTTGLQKRLQKVAAVVEHIGRHHLGLHFPFTPVANSTASPGEADDVGKGRDETQGIARGDGVSILRRLNLRPALEPTTVTKTSSVTTAKDGPANETATSSAVVTENNVLEALQFIASRIGASSEIRDMAAVQDELAQLHAGEARWKADTSVFHEAMAMLMQRLATNGQMVKQTLFLLGTDESAKDELVEEVLRRGGEEQLESLSADTVYVERTLAELLQKYNRWAQRLQQTIEDHLYTQRKIVKYFAAVCRFFASSQSCTAAAPPDDIPDDNLYDIDSCLMRAADVILPALDAAIQTASQDPRPPSSMPGPEAPAHLPPMAPSSGDTGTKSMTSRQETLAHLARDSAASCTGGVLPYDHRIARLYEMVARLYTTVTSLLQVHYLCIPSATRRRSSGEAELVFDGDADDDGFVDIDLDRLVRVSQQQQQGAATGASAVVTRRDDVALDRFSREDRREDDSGGKVAPTPPNTIAANNDVILRVTYQNMEVVQDTLKRFSANHKMAAILLQKDVDTLQNLLVGMLDKYNEVDVKGTFGQSRETGHELYTMLRDRGQRQKGCYFFNRIGGEGSCTWVTALQQLADGFGRVVDRFGQRTTRATEYHRLVDEVADICTTYMNWAEHCTLPASHALPPELLALSVRNGCEGTAKPAVETAAADSQRNRLGEDVGTSARPVTGSTPTTTTKVTTAAAQRHPKPSRMPPLSPRAPNKVQQQSGQEEAAAAVPTAVSAPDVKISCFTDDGVVRKVLEHMFRLAQLAVETLTSTGVTKAGDDAAVSNADAEVHKLTEETQLLRETVAIAERRVEELTDAQHALERERDQAQSEAAVARAELRRWKRQERLKQEQRKNGSMPVTEDCAPVHPSPRSPRATSSTQQPEKTALTADGADAVIDEATVKKVMEYMRVLSEELQMAKQRANSSNHVTANNFVRSPYQTPASLKWCGAEPMNYADVVQGGLCKEEDIVVDDIDGGRNSHLGVPHSHHHHRSLTKLAEQLRNQYDATEIAPMVVIDPQTHSYSNHQQRSAHARHGRGVASQVRSRYSPVKYRSPAYDACDRYYARVLAPAAMVKNKDAKLSGSMAAYTSQHHLPQEPYSKLDANHLGSCGNSAATASHRRYPRRSLSRDEPLLPPRTAAASESVASPHIYHALQRATPVAAVTASSPRLSPQLAAPDTRPHSSSSTFPSSSSMGAHVHHHRSHYDNDGNRARSTNSNEVGDTDDEREVYRDAGTTRSHTRQRRSRSPWVTAQSHRKPSTPRVSPTVSHFASGVSPSPATVALSAKRERFGSDCEQFTTAAIHPQICRPVALDGQCKSPENVGESLAAAVQQIDAATQRAIPTPTRRSTQAGSGRDAHRLRFAKAPSASPPGSPGSADQQMSRNANLRAAALRRLAEVVSKTAVSSTRPGRI</sequence>
<feature type="compositionally biased region" description="Low complexity" evidence="2">
    <location>
        <begin position="1745"/>
        <end position="1755"/>
    </location>
</feature>
<feature type="region of interest" description="Disordered" evidence="2">
    <location>
        <begin position="1924"/>
        <end position="1950"/>
    </location>
</feature>
<feature type="compositionally biased region" description="Polar residues" evidence="2">
    <location>
        <begin position="55"/>
        <end position="66"/>
    </location>
</feature>
<evidence type="ECO:0000313" key="4">
    <source>
        <dbReference type="Proteomes" id="UP000674318"/>
    </source>
</evidence>
<comment type="caution">
    <text evidence="3">The sequence shown here is derived from an EMBL/GenBank/DDBJ whole genome shotgun (WGS) entry which is preliminary data.</text>
</comment>
<feature type="compositionally biased region" description="Low complexity" evidence="2">
    <location>
        <begin position="648"/>
        <end position="658"/>
    </location>
</feature>
<feature type="region of interest" description="Disordered" evidence="2">
    <location>
        <begin position="646"/>
        <end position="671"/>
    </location>
</feature>